<evidence type="ECO:0000256" key="1">
    <source>
        <dbReference type="SAM" id="MobiDB-lite"/>
    </source>
</evidence>
<keyword evidence="3" id="KW-1185">Reference proteome</keyword>
<feature type="region of interest" description="Disordered" evidence="1">
    <location>
        <begin position="80"/>
        <end position="107"/>
    </location>
</feature>
<feature type="compositionally biased region" description="Gly residues" evidence="1">
    <location>
        <begin position="43"/>
        <end position="52"/>
    </location>
</feature>
<dbReference type="AlphaFoldDB" id="W6YX60"/>
<dbReference type="EMBL" id="KI964014">
    <property type="protein sequence ID" value="EUC43982.1"/>
    <property type="molecule type" value="Genomic_DNA"/>
</dbReference>
<dbReference type="GeneID" id="19121146"/>
<protein>
    <submittedName>
        <fullName evidence="2">Uncharacterized protein</fullName>
    </submittedName>
</protein>
<proteinExistence type="predicted"/>
<reference evidence="2 3" key="1">
    <citation type="journal article" date="2013" name="PLoS Genet.">
        <title>Comparative genome structure, secondary metabolite, and effector coding capacity across Cochliobolus pathogens.</title>
        <authorList>
            <person name="Condon B.J."/>
            <person name="Leng Y."/>
            <person name="Wu D."/>
            <person name="Bushley K.E."/>
            <person name="Ohm R.A."/>
            <person name="Otillar R."/>
            <person name="Martin J."/>
            <person name="Schackwitz W."/>
            <person name="Grimwood J."/>
            <person name="MohdZainudin N."/>
            <person name="Xue C."/>
            <person name="Wang R."/>
            <person name="Manning V.A."/>
            <person name="Dhillon B."/>
            <person name="Tu Z.J."/>
            <person name="Steffenson B.J."/>
            <person name="Salamov A."/>
            <person name="Sun H."/>
            <person name="Lowry S."/>
            <person name="LaButti K."/>
            <person name="Han J."/>
            <person name="Copeland A."/>
            <person name="Lindquist E."/>
            <person name="Barry K."/>
            <person name="Schmutz J."/>
            <person name="Baker S.E."/>
            <person name="Ciuffetti L.M."/>
            <person name="Grigoriev I.V."/>
            <person name="Zhong S."/>
            <person name="Turgeon B.G."/>
        </authorList>
    </citation>
    <scope>NUCLEOTIDE SEQUENCE [LARGE SCALE GENOMIC DNA]</scope>
    <source>
        <strain evidence="2 3">ATCC 44560</strain>
    </source>
</reference>
<feature type="compositionally biased region" description="Basic and acidic residues" evidence="1">
    <location>
        <begin position="80"/>
        <end position="101"/>
    </location>
</feature>
<dbReference type="KEGG" id="bor:COCMIDRAFT_27594"/>
<gene>
    <name evidence="2" type="ORF">COCMIDRAFT_27594</name>
</gene>
<accession>W6YX60</accession>
<sequence length="206" mass="22437">MPGSGLAPNLNQRQADDRRNLQRRVRVNGAVEGRRTSSRRWSGGWGRAGKGRAGSDECDVLDESDCRYQCDQSCTKAGDRLKGAARGRGSEGAKLRGKKSEGGFQQQKQLAVKRLFRPLGHSQKKEGPFQPAACAARRQTGSQQKSEFGYILVKSRAGEAKKSRLVPPTRWLIGFSRACGSQLPPTCGESDTQFGFLASTSLTHTP</sequence>
<organism evidence="2 3">
    <name type="scientific">Bipolaris oryzae ATCC 44560</name>
    <dbReference type="NCBI Taxonomy" id="930090"/>
    <lineage>
        <taxon>Eukaryota</taxon>
        <taxon>Fungi</taxon>
        <taxon>Dikarya</taxon>
        <taxon>Ascomycota</taxon>
        <taxon>Pezizomycotina</taxon>
        <taxon>Dothideomycetes</taxon>
        <taxon>Pleosporomycetidae</taxon>
        <taxon>Pleosporales</taxon>
        <taxon>Pleosporineae</taxon>
        <taxon>Pleosporaceae</taxon>
        <taxon>Bipolaris</taxon>
    </lineage>
</organism>
<evidence type="ECO:0000313" key="3">
    <source>
        <dbReference type="Proteomes" id="UP000054032"/>
    </source>
</evidence>
<dbReference type="Proteomes" id="UP000054032">
    <property type="component" value="Unassembled WGS sequence"/>
</dbReference>
<dbReference type="RefSeq" id="XP_007689473.1">
    <property type="nucleotide sequence ID" value="XM_007691283.1"/>
</dbReference>
<name>W6YX60_COCMI</name>
<dbReference type="HOGENOM" id="CLU_1331729_0_0_1"/>
<evidence type="ECO:0000313" key="2">
    <source>
        <dbReference type="EMBL" id="EUC43982.1"/>
    </source>
</evidence>
<feature type="region of interest" description="Disordered" evidence="1">
    <location>
        <begin position="1"/>
        <end position="56"/>
    </location>
</feature>